<evidence type="ECO:0000313" key="3">
    <source>
        <dbReference type="Proteomes" id="UP000031575"/>
    </source>
</evidence>
<feature type="compositionally biased region" description="Basic and acidic residues" evidence="1">
    <location>
        <begin position="211"/>
        <end position="223"/>
    </location>
</feature>
<keyword evidence="3" id="KW-1185">Reference proteome</keyword>
<accession>A0A0C2J133</accession>
<protein>
    <submittedName>
        <fullName evidence="2">Uncharacterized protein</fullName>
    </submittedName>
</protein>
<evidence type="ECO:0000256" key="1">
    <source>
        <dbReference type="SAM" id="MobiDB-lite"/>
    </source>
</evidence>
<feature type="region of interest" description="Disordered" evidence="1">
    <location>
        <begin position="209"/>
        <end position="228"/>
    </location>
</feature>
<feature type="compositionally biased region" description="Basic and acidic residues" evidence="1">
    <location>
        <begin position="257"/>
        <end position="282"/>
    </location>
</feature>
<organism evidence="2 3">
    <name type="scientific">Sporothrix brasiliensis 5110</name>
    <dbReference type="NCBI Taxonomy" id="1398154"/>
    <lineage>
        <taxon>Eukaryota</taxon>
        <taxon>Fungi</taxon>
        <taxon>Dikarya</taxon>
        <taxon>Ascomycota</taxon>
        <taxon>Pezizomycotina</taxon>
        <taxon>Sordariomycetes</taxon>
        <taxon>Sordariomycetidae</taxon>
        <taxon>Ophiostomatales</taxon>
        <taxon>Ophiostomataceae</taxon>
        <taxon>Sporothrix</taxon>
    </lineage>
</organism>
<dbReference type="RefSeq" id="XP_040618847.1">
    <property type="nucleotide sequence ID" value="XM_040758978.1"/>
</dbReference>
<dbReference type="HOGENOM" id="CLU_630334_0_0_1"/>
<feature type="compositionally biased region" description="Basic and acidic residues" evidence="1">
    <location>
        <begin position="289"/>
        <end position="307"/>
    </location>
</feature>
<proteinExistence type="predicted"/>
<gene>
    <name evidence="2" type="ORF">SPBR_00659</name>
</gene>
<dbReference type="GeneID" id="63673899"/>
<feature type="compositionally biased region" description="Basic and acidic residues" evidence="1">
    <location>
        <begin position="402"/>
        <end position="425"/>
    </location>
</feature>
<dbReference type="EMBL" id="AWTV01000008">
    <property type="protein sequence ID" value="KIH90837.1"/>
    <property type="molecule type" value="Genomic_DNA"/>
</dbReference>
<name>A0A0C2J133_9PEZI</name>
<sequence>MPPIMLMNTHPRLYPKWWWDPPASSNLYIPPPSRKTVSTLPVCARKMIDSRVQNASEAIVERQLLESFLYRDFACSRDVVCSERKVVLAFAQLPQHMRAGLEDLHVMLCRMVVAHACCENRMGHAADLARYARMIHAPGLEGILDGWMYERCASYEHYRASVDDEGTAPEERRTAEMRMTRALLNHFYRLTGLTNPVLRQASRFTSTKRPCGRDAMVEDEKTPHGAPLAKKPRLSLVTKPAACLGPDMAKTARVKTQRTEDSVMVKKEAPEHPHAKLFEGRPTKPFHGSYKDSSSEASKKSCQETFRKAPKLSSPMKASEAFSANAKSASKEVPDPVVVVTSKETPKTLSRETSKEAPEKPSEETPTKKPAKKAPSSSMFGDDSDSSDDDYIGIVAMAGVGRPRDPPKPVPSERDKRKEIRDQKKLLAQYSGSRP</sequence>
<feature type="compositionally biased region" description="Basic and acidic residues" evidence="1">
    <location>
        <begin position="344"/>
        <end position="367"/>
    </location>
</feature>
<dbReference type="OrthoDB" id="10310017at2759"/>
<dbReference type="AlphaFoldDB" id="A0A0C2J133"/>
<dbReference type="VEuPathDB" id="FungiDB:SPBR_00659"/>
<feature type="compositionally biased region" description="Acidic residues" evidence="1">
    <location>
        <begin position="382"/>
        <end position="391"/>
    </location>
</feature>
<reference evidence="2 3" key="1">
    <citation type="journal article" date="2014" name="BMC Genomics">
        <title>Comparative genomics of the major fungal agents of human and animal Sporotrichosis: Sporothrix schenckii and Sporothrix brasiliensis.</title>
        <authorList>
            <person name="Teixeira M.M."/>
            <person name="de Almeida L.G."/>
            <person name="Kubitschek-Barreira P."/>
            <person name="Alves F.L."/>
            <person name="Kioshima E.S."/>
            <person name="Abadio A.K."/>
            <person name="Fernandes L."/>
            <person name="Derengowski L.S."/>
            <person name="Ferreira K.S."/>
            <person name="Souza R.C."/>
            <person name="Ruiz J.C."/>
            <person name="de Andrade N.C."/>
            <person name="Paes H.C."/>
            <person name="Nicola A.M."/>
            <person name="Albuquerque P."/>
            <person name="Gerber A.L."/>
            <person name="Martins V.P."/>
            <person name="Peconick L.D."/>
            <person name="Neto A.V."/>
            <person name="Chaucanez C.B."/>
            <person name="Silva P.A."/>
            <person name="Cunha O.L."/>
            <person name="de Oliveira F.F."/>
            <person name="dos Santos T.C."/>
            <person name="Barros A.L."/>
            <person name="Soares M.A."/>
            <person name="de Oliveira L.M."/>
            <person name="Marini M.M."/>
            <person name="Villalobos-Duno H."/>
            <person name="Cunha M.M."/>
            <person name="de Hoog S."/>
            <person name="da Silveira J.F."/>
            <person name="Henrissat B."/>
            <person name="Nino-Vega G.A."/>
            <person name="Cisalpino P.S."/>
            <person name="Mora-Montes H.M."/>
            <person name="Almeida S.R."/>
            <person name="Stajich J.E."/>
            <person name="Lopes-Bezerra L.M."/>
            <person name="Vasconcelos A.T."/>
            <person name="Felipe M.S."/>
        </authorList>
    </citation>
    <scope>NUCLEOTIDE SEQUENCE [LARGE SCALE GENOMIC DNA]</scope>
    <source>
        <strain evidence="2 3">5110</strain>
    </source>
</reference>
<comment type="caution">
    <text evidence="2">The sequence shown here is derived from an EMBL/GenBank/DDBJ whole genome shotgun (WGS) entry which is preliminary data.</text>
</comment>
<dbReference type="Proteomes" id="UP000031575">
    <property type="component" value="Unassembled WGS sequence"/>
</dbReference>
<evidence type="ECO:0000313" key="2">
    <source>
        <dbReference type="EMBL" id="KIH90837.1"/>
    </source>
</evidence>
<feature type="region of interest" description="Disordered" evidence="1">
    <location>
        <begin position="250"/>
        <end position="435"/>
    </location>
</feature>